<dbReference type="InterPro" id="IPR050204">
    <property type="entry name" value="AraC_XylS_family_regulators"/>
</dbReference>
<dbReference type="SUPFAM" id="SSF46689">
    <property type="entry name" value="Homeodomain-like"/>
    <property type="match status" value="2"/>
</dbReference>
<dbReference type="InterPro" id="IPR018060">
    <property type="entry name" value="HTH_AraC"/>
</dbReference>
<dbReference type="InterPro" id="IPR009057">
    <property type="entry name" value="Homeodomain-like_sf"/>
</dbReference>
<dbReference type="GO" id="GO:0043565">
    <property type="term" value="F:sequence-specific DNA binding"/>
    <property type="evidence" value="ECO:0007669"/>
    <property type="project" value="InterPro"/>
</dbReference>
<gene>
    <name evidence="5" type="ORF">A11A3_03032</name>
</gene>
<name>L0WGF8_9GAMM</name>
<dbReference type="Proteomes" id="UP000010164">
    <property type="component" value="Unassembled WGS sequence"/>
</dbReference>
<dbReference type="Gene3D" id="1.10.10.60">
    <property type="entry name" value="Homeodomain-like"/>
    <property type="match status" value="1"/>
</dbReference>
<keyword evidence="2" id="KW-0238">DNA-binding</keyword>
<dbReference type="PROSITE" id="PS00041">
    <property type="entry name" value="HTH_ARAC_FAMILY_1"/>
    <property type="match status" value="1"/>
</dbReference>
<keyword evidence="3" id="KW-0804">Transcription</keyword>
<evidence type="ECO:0000313" key="5">
    <source>
        <dbReference type="EMBL" id="EKF75809.1"/>
    </source>
</evidence>
<dbReference type="RefSeq" id="WP_008927793.1">
    <property type="nucleotide sequence ID" value="NZ_AMRJ01000002.1"/>
</dbReference>
<evidence type="ECO:0000256" key="1">
    <source>
        <dbReference type="ARBA" id="ARBA00023015"/>
    </source>
</evidence>
<sequence>MTSSVKTAGTLYLWQQRTLYLGYISRLSSLSQGANTLLFGLDDVIPLKVGGLQLEARSYLVPAGARYSADSLGKRIACCFLDPLGKDMLFHSPAMAEHESGISFGSMHEASQLHTLQTLYRDQADAGQAYRALEGQLFPEECTRVEGFEPDARIAEVVALIRSDPSENLSNEALAQRVGLSGDRLQRLFKQTTGIPIRRYRLWHRLFVTSSMMAMGATLTDAALAAGFSDSSHLAHVFKSMLGMSPSTVLRRSRHVRILVG</sequence>
<dbReference type="OrthoDB" id="5295226at2"/>
<keyword evidence="1" id="KW-0805">Transcription regulation</keyword>
<dbReference type="AlphaFoldDB" id="L0WGF8"/>
<protein>
    <submittedName>
        <fullName evidence="5">Transcriptional regulator</fullName>
    </submittedName>
</protein>
<evidence type="ECO:0000256" key="3">
    <source>
        <dbReference type="ARBA" id="ARBA00023163"/>
    </source>
</evidence>
<feature type="domain" description="HTH araC/xylS-type" evidence="4">
    <location>
        <begin position="155"/>
        <end position="252"/>
    </location>
</feature>
<organism evidence="5 6">
    <name type="scientific">Alcanivorax hongdengensis A-11-3</name>
    <dbReference type="NCBI Taxonomy" id="1177179"/>
    <lineage>
        <taxon>Bacteria</taxon>
        <taxon>Pseudomonadati</taxon>
        <taxon>Pseudomonadota</taxon>
        <taxon>Gammaproteobacteria</taxon>
        <taxon>Oceanospirillales</taxon>
        <taxon>Alcanivoracaceae</taxon>
        <taxon>Alcanivorax</taxon>
    </lineage>
</organism>
<dbReference type="PANTHER" id="PTHR46796">
    <property type="entry name" value="HTH-TYPE TRANSCRIPTIONAL ACTIVATOR RHAS-RELATED"/>
    <property type="match status" value="1"/>
</dbReference>
<keyword evidence="6" id="KW-1185">Reference proteome</keyword>
<dbReference type="InterPro" id="IPR018062">
    <property type="entry name" value="HTH_AraC-typ_CS"/>
</dbReference>
<dbReference type="eggNOG" id="COG2207">
    <property type="taxonomic scope" value="Bacteria"/>
</dbReference>
<dbReference type="PATRIC" id="fig|1177179.3.peg.605"/>
<dbReference type="PANTHER" id="PTHR46796:SF2">
    <property type="entry name" value="TRANSCRIPTIONAL REGULATORY PROTEIN"/>
    <property type="match status" value="1"/>
</dbReference>
<dbReference type="STRING" id="1177179.A11A3_03032"/>
<dbReference type="Pfam" id="PF12833">
    <property type="entry name" value="HTH_18"/>
    <property type="match status" value="1"/>
</dbReference>
<evidence type="ECO:0000259" key="4">
    <source>
        <dbReference type="PROSITE" id="PS01124"/>
    </source>
</evidence>
<dbReference type="SMART" id="SM00342">
    <property type="entry name" value="HTH_ARAC"/>
    <property type="match status" value="1"/>
</dbReference>
<evidence type="ECO:0000256" key="2">
    <source>
        <dbReference type="ARBA" id="ARBA00023125"/>
    </source>
</evidence>
<evidence type="ECO:0000313" key="6">
    <source>
        <dbReference type="Proteomes" id="UP000010164"/>
    </source>
</evidence>
<comment type="caution">
    <text evidence="5">The sequence shown here is derived from an EMBL/GenBank/DDBJ whole genome shotgun (WGS) entry which is preliminary data.</text>
</comment>
<dbReference type="EMBL" id="AMRJ01000002">
    <property type="protein sequence ID" value="EKF75809.1"/>
    <property type="molecule type" value="Genomic_DNA"/>
</dbReference>
<dbReference type="PROSITE" id="PS01124">
    <property type="entry name" value="HTH_ARAC_FAMILY_2"/>
    <property type="match status" value="1"/>
</dbReference>
<dbReference type="GO" id="GO:0003700">
    <property type="term" value="F:DNA-binding transcription factor activity"/>
    <property type="evidence" value="ECO:0007669"/>
    <property type="project" value="InterPro"/>
</dbReference>
<accession>L0WGF8</accession>
<reference evidence="5 6" key="1">
    <citation type="journal article" date="2012" name="J. Bacteriol.">
        <title>Genome Sequence of the Alkane-Degrading Bacterium Alcanivorax hongdengensis Type Strain A-11-3.</title>
        <authorList>
            <person name="Lai Q."/>
            <person name="Shao Z."/>
        </authorList>
    </citation>
    <scope>NUCLEOTIDE SEQUENCE [LARGE SCALE GENOMIC DNA]</scope>
    <source>
        <strain evidence="5 6">A-11-3</strain>
    </source>
</reference>
<proteinExistence type="predicted"/>